<protein>
    <recommendedName>
        <fullName evidence="3">MerR family transcriptional regulator</fullName>
    </recommendedName>
</protein>
<reference evidence="1 2" key="1">
    <citation type="submission" date="2019-12" db="EMBL/GenBank/DDBJ databases">
        <title>Defluviitalea raffinosedens, isolated from a biogas fermenter, genome sequencing and characterization.</title>
        <authorList>
            <person name="Rettenmaier R."/>
            <person name="Schneider M."/>
            <person name="Neuhaus K."/>
            <person name="Liebl W."/>
            <person name="Zverlov V."/>
        </authorList>
    </citation>
    <scope>NUCLEOTIDE SEQUENCE [LARGE SCALE GENOMIC DNA]</scope>
    <source>
        <strain evidence="1 2">249c-K6</strain>
    </source>
</reference>
<dbReference type="AlphaFoldDB" id="A0A7C8LQS9"/>
<dbReference type="NCBIfam" id="TIGR03826">
    <property type="entry name" value="YvyF"/>
    <property type="match status" value="1"/>
</dbReference>
<sequence length="146" mass="17023">MDIRNCKRCNRLFQYITGRMICPACKEEEEKDFQKVKDYLYEHPKASMAEVSQETGVPLSEIKHFLREGRLIITPDSPMGIECEKCGALIKTGRFCEKCAIELERDVRLASDSLRSPIEKRSYMLDKTDPKKSKMHYLNKEKIEGR</sequence>
<accession>A0A7C8LQS9</accession>
<evidence type="ECO:0000313" key="1">
    <source>
        <dbReference type="EMBL" id="KAE9635609.1"/>
    </source>
</evidence>
<keyword evidence="2" id="KW-1185">Reference proteome</keyword>
<dbReference type="OrthoDB" id="1739831at2"/>
<name>A0A7C8LQS9_9FIRM</name>
<dbReference type="EMBL" id="WSLF01000003">
    <property type="protein sequence ID" value="KAE9635609.1"/>
    <property type="molecule type" value="Genomic_DNA"/>
</dbReference>
<comment type="caution">
    <text evidence="1">The sequence shown here is derived from an EMBL/GenBank/DDBJ whole genome shotgun (WGS) entry which is preliminary data.</text>
</comment>
<dbReference type="InterPro" id="IPR022258">
    <property type="entry name" value="Flagellar_operon_YvyF"/>
</dbReference>
<gene>
    <name evidence="1" type="ORF">GND95_05540</name>
</gene>
<organism evidence="1 2">
    <name type="scientific">Defluviitalea raffinosedens</name>
    <dbReference type="NCBI Taxonomy" id="1450156"/>
    <lineage>
        <taxon>Bacteria</taxon>
        <taxon>Bacillati</taxon>
        <taxon>Bacillota</taxon>
        <taxon>Clostridia</taxon>
        <taxon>Lachnospirales</taxon>
        <taxon>Defluviitaleaceae</taxon>
        <taxon>Defluviitalea</taxon>
    </lineage>
</organism>
<dbReference type="RefSeq" id="WP_158739856.1">
    <property type="nucleotide sequence ID" value="NZ_JAFBEP010000001.1"/>
</dbReference>
<proteinExistence type="predicted"/>
<dbReference type="Proteomes" id="UP000483018">
    <property type="component" value="Unassembled WGS sequence"/>
</dbReference>
<evidence type="ECO:0000313" key="2">
    <source>
        <dbReference type="Proteomes" id="UP000483018"/>
    </source>
</evidence>
<evidence type="ECO:0008006" key="3">
    <source>
        <dbReference type="Google" id="ProtNLM"/>
    </source>
</evidence>